<evidence type="ECO:0000313" key="4">
    <source>
        <dbReference type="Proteomes" id="UP001354971"/>
    </source>
</evidence>
<dbReference type="Proteomes" id="UP001354971">
    <property type="component" value="Unassembled WGS sequence"/>
</dbReference>
<protein>
    <submittedName>
        <fullName evidence="3">Fumarylacetoacetate hydrolase family protein</fullName>
    </submittedName>
</protein>
<evidence type="ECO:0000313" key="3">
    <source>
        <dbReference type="EMBL" id="MEE2526248.1"/>
    </source>
</evidence>
<dbReference type="InterPro" id="IPR011234">
    <property type="entry name" value="Fumarylacetoacetase-like_C"/>
</dbReference>
<evidence type="ECO:0000259" key="2">
    <source>
        <dbReference type="Pfam" id="PF01557"/>
    </source>
</evidence>
<evidence type="ECO:0000256" key="1">
    <source>
        <dbReference type="ARBA" id="ARBA00022723"/>
    </source>
</evidence>
<dbReference type="PANTHER" id="PTHR11820">
    <property type="entry name" value="ACYLPYRUVASE"/>
    <property type="match status" value="1"/>
</dbReference>
<dbReference type="InterPro" id="IPR036663">
    <property type="entry name" value="Fumarylacetoacetase_C_sf"/>
</dbReference>
<feature type="domain" description="Fumarylacetoacetase-like C-terminal" evidence="2">
    <location>
        <begin position="26"/>
        <end position="208"/>
    </location>
</feature>
<organism evidence="3 4">
    <name type="scientific">Hyphobacterium lacteum</name>
    <dbReference type="NCBI Taxonomy" id="3116575"/>
    <lineage>
        <taxon>Bacteria</taxon>
        <taxon>Pseudomonadati</taxon>
        <taxon>Pseudomonadota</taxon>
        <taxon>Alphaproteobacteria</taxon>
        <taxon>Maricaulales</taxon>
        <taxon>Maricaulaceae</taxon>
        <taxon>Hyphobacterium</taxon>
    </lineage>
</organism>
<gene>
    <name evidence="3" type="ORF">V0U79_07705</name>
</gene>
<keyword evidence="3" id="KW-0378">Hydrolase</keyword>
<dbReference type="EMBL" id="JAZDRP010000004">
    <property type="protein sequence ID" value="MEE2526248.1"/>
    <property type="molecule type" value="Genomic_DNA"/>
</dbReference>
<dbReference type="GO" id="GO:0016787">
    <property type="term" value="F:hydrolase activity"/>
    <property type="evidence" value="ECO:0007669"/>
    <property type="project" value="UniProtKB-KW"/>
</dbReference>
<comment type="caution">
    <text evidence="3">The sequence shown here is derived from an EMBL/GenBank/DDBJ whole genome shotgun (WGS) entry which is preliminary data.</text>
</comment>
<keyword evidence="4" id="KW-1185">Reference proteome</keyword>
<keyword evidence="1" id="KW-0479">Metal-binding</keyword>
<sequence length="216" mass="22760">MSFLFEPAPVTALPVEGGGEFPVSRIFCVGQNYAEHIREMGGTDTSIEPVLFMKPSSAISTGPDVPYPPVTTDLHHEVELVAAIGPEGVIASGVGIDLTRRDLQGMAKKRGGPWEIGKAFDNGAVMGLLTPGQPPAAGAIRLSVNGEIRQDGDLSQMNRSLPELLALIGKYFTLRAGDLVFTGTPSGVGPLLPGDRVEAEIAGLPPLSFKMTDRKV</sequence>
<accession>A0ABU7LQS2</accession>
<name>A0ABU7LQS2_9PROT</name>
<reference evidence="3 4" key="1">
    <citation type="submission" date="2024-01" db="EMBL/GenBank/DDBJ databases">
        <title>Hyphobacterium bacterium isolated from marine sediment.</title>
        <authorList>
            <person name="Zhao S."/>
        </authorList>
    </citation>
    <scope>NUCLEOTIDE SEQUENCE [LARGE SCALE GENOMIC DNA]</scope>
    <source>
        <strain evidence="4">HN65</strain>
    </source>
</reference>
<dbReference type="RefSeq" id="WP_330198911.1">
    <property type="nucleotide sequence ID" value="NZ_JAZDRP010000004.1"/>
</dbReference>
<dbReference type="Gene3D" id="3.90.850.10">
    <property type="entry name" value="Fumarylacetoacetase-like, C-terminal domain"/>
    <property type="match status" value="1"/>
</dbReference>
<dbReference type="SUPFAM" id="SSF56529">
    <property type="entry name" value="FAH"/>
    <property type="match status" value="1"/>
</dbReference>
<proteinExistence type="predicted"/>
<dbReference type="PANTHER" id="PTHR11820:SF90">
    <property type="entry name" value="FLUTATHIONE S-TRANSFERASE"/>
    <property type="match status" value="1"/>
</dbReference>
<dbReference type="Pfam" id="PF01557">
    <property type="entry name" value="FAA_hydrolase"/>
    <property type="match status" value="1"/>
</dbReference>